<proteinExistence type="inferred from homology"/>
<dbReference type="Gene3D" id="2.40.50.100">
    <property type="match status" value="1"/>
</dbReference>
<evidence type="ECO:0000259" key="4">
    <source>
        <dbReference type="Pfam" id="PF25917"/>
    </source>
</evidence>
<dbReference type="PANTHER" id="PTHR30469">
    <property type="entry name" value="MULTIDRUG RESISTANCE PROTEIN MDTA"/>
    <property type="match status" value="1"/>
</dbReference>
<dbReference type="Gene3D" id="1.10.287.470">
    <property type="entry name" value="Helix hairpin bin"/>
    <property type="match status" value="1"/>
</dbReference>
<dbReference type="Gene3D" id="2.40.420.20">
    <property type="match status" value="1"/>
</dbReference>
<evidence type="ECO:0000259" key="3">
    <source>
        <dbReference type="Pfam" id="PF25876"/>
    </source>
</evidence>
<evidence type="ECO:0000313" key="5">
    <source>
        <dbReference type="EMBL" id="UWP94679.1"/>
    </source>
</evidence>
<dbReference type="AlphaFoldDB" id="A0A9Q9HAI9"/>
<organism evidence="5 6">
    <name type="scientific">Aliiroseovarius crassostreae</name>
    <dbReference type="NCBI Taxonomy" id="154981"/>
    <lineage>
        <taxon>Bacteria</taxon>
        <taxon>Pseudomonadati</taxon>
        <taxon>Pseudomonadota</taxon>
        <taxon>Alphaproteobacteria</taxon>
        <taxon>Rhodobacterales</taxon>
        <taxon>Paracoccaceae</taxon>
        <taxon>Aliiroseovarius</taxon>
    </lineage>
</organism>
<dbReference type="EMBL" id="CP080776">
    <property type="protein sequence ID" value="UWP94679.1"/>
    <property type="molecule type" value="Genomic_DNA"/>
</dbReference>
<dbReference type="Pfam" id="PF25876">
    <property type="entry name" value="HH_MFP_RND"/>
    <property type="match status" value="1"/>
</dbReference>
<dbReference type="GO" id="GO:0015562">
    <property type="term" value="F:efflux transmembrane transporter activity"/>
    <property type="evidence" value="ECO:0007669"/>
    <property type="project" value="TreeGrafter"/>
</dbReference>
<dbReference type="PANTHER" id="PTHR30469:SF15">
    <property type="entry name" value="HLYD FAMILY OF SECRETION PROTEINS"/>
    <property type="match status" value="1"/>
</dbReference>
<keyword evidence="2" id="KW-0175">Coiled coil</keyword>
<dbReference type="Gene3D" id="2.40.30.170">
    <property type="match status" value="1"/>
</dbReference>
<evidence type="ECO:0000313" key="6">
    <source>
        <dbReference type="Proteomes" id="UP001057991"/>
    </source>
</evidence>
<dbReference type="InterPro" id="IPR058624">
    <property type="entry name" value="MdtA-like_HH"/>
</dbReference>
<comment type="similarity">
    <text evidence="1">Belongs to the membrane fusion protein (MFP) (TC 8.A.1) family.</text>
</comment>
<protein>
    <submittedName>
        <fullName evidence="5">Efflux RND transporter periplasmic adaptor subunit</fullName>
    </submittedName>
</protein>
<accession>A0A9Q9HAI9</accession>
<dbReference type="Proteomes" id="UP001057991">
    <property type="component" value="Chromosome"/>
</dbReference>
<evidence type="ECO:0000256" key="1">
    <source>
        <dbReference type="ARBA" id="ARBA00009477"/>
    </source>
</evidence>
<dbReference type="NCBIfam" id="TIGR01730">
    <property type="entry name" value="RND_mfp"/>
    <property type="match status" value="1"/>
</dbReference>
<feature type="domain" description="Multidrug resistance protein MdtA-like alpha-helical hairpin" evidence="3">
    <location>
        <begin position="92"/>
        <end position="148"/>
    </location>
</feature>
<feature type="coiled-coil region" evidence="2">
    <location>
        <begin position="91"/>
        <end position="149"/>
    </location>
</feature>
<reference evidence="5" key="1">
    <citation type="submission" date="2021-08" db="EMBL/GenBank/DDBJ databases">
        <authorList>
            <person name="Nwanade C."/>
            <person name="Wang M."/>
            <person name="Masoudi A."/>
            <person name="Yu Z."/>
            <person name="Liu J."/>
        </authorList>
    </citation>
    <scope>NUCLEOTIDE SEQUENCE</scope>
    <source>
        <strain evidence="5">S056</strain>
    </source>
</reference>
<feature type="domain" description="Multidrug resistance protein MdtA-like barrel-sandwich hybrid" evidence="4">
    <location>
        <begin position="52"/>
        <end position="185"/>
    </location>
</feature>
<sequence>MSRVFALSRLVLSLPLLVLPTFVWAELSHTVTPVSVPDWKAVFGKVEPRDNVPARSRLGGTVVDLRITEGDQVAEGQVLATIWDEKLDLRLKAVDASLASLNAQLENAESELKRAENLVERGVVTTQRLDALRTQVDVVKGQIAATQAERQVIEQQAAEGAVIAPIAGRVLQVPVTRGAVVMPGEVVAQIGGGGVYLRLAIPERHTAFLTEGAEIQIGTDSADKTGADKTGADRTGRLVKIYPQIENGRVIADVEVAELDARFVDARVLVRLPVGQSEKLLVPVEAAVTRMGLDFVTIRRSGVAVERAVVLGDPFIVEGQKMVEVLTGLNAGDVVIDPIPPAAGADAGGSHE</sequence>
<dbReference type="InterPro" id="IPR006143">
    <property type="entry name" value="RND_pump_MFP"/>
</dbReference>
<dbReference type="SUPFAM" id="SSF111369">
    <property type="entry name" value="HlyD-like secretion proteins"/>
    <property type="match status" value="1"/>
</dbReference>
<gene>
    <name evidence="5" type="ORF">K3X48_10690</name>
</gene>
<dbReference type="Pfam" id="PF25917">
    <property type="entry name" value="BSH_RND"/>
    <property type="match status" value="1"/>
</dbReference>
<evidence type="ECO:0000256" key="2">
    <source>
        <dbReference type="SAM" id="Coils"/>
    </source>
</evidence>
<name>A0A9Q9HAI9_9RHOB</name>
<dbReference type="RefSeq" id="WP_259805681.1">
    <property type="nucleotide sequence ID" value="NZ_CP080776.1"/>
</dbReference>
<dbReference type="GO" id="GO:1990281">
    <property type="term" value="C:efflux pump complex"/>
    <property type="evidence" value="ECO:0007669"/>
    <property type="project" value="TreeGrafter"/>
</dbReference>
<dbReference type="InterPro" id="IPR058625">
    <property type="entry name" value="MdtA-like_BSH"/>
</dbReference>